<comment type="caution">
    <text evidence="1">The sequence shown here is derived from an EMBL/GenBank/DDBJ whole genome shotgun (WGS) entry which is preliminary data.</text>
</comment>
<sequence>MAYHLCSSPSSLLHERQPLCNSLCSLQKSKVRNFAFSYKLPQSKTFLHVNLVSLQEPVPQAKDVNSAEDANFQDLGGESTPSTKSYIWVNPRSPTAKLLWKNSYDARYTSLVKLAESLNSCDSSEEDVSKILSGLGDKILEQDAVVIINNMLNPETALLALEYFRKKIKPRREVILYNVTMKVFRKCKDFERAEKLFDEMLERGVNPDNITFSTIISCARMCALPDKAVEWFEKMPSFGCEPDDFTYSAMVDAYGRAGNIDMALSLYDRARTEKWRIDTVTFSTLIKMNGMSGNYDGCLNVFEEMKALGVKPNLVIYNTLLDAMGRAKRPWQVNAIYKEMINGGFSPTFGTYASLLRAYGRSRYCEDALKIYKEMKEKGMALTTILYNTLLSMCADVGYKDEAVEIFEDMKSSGTSEPDSWTFSALITIYSSSGKVTEAEAILNEMIESRFEPNIFVLTSLVQCYGKAKRTDDVVKTFNRLLDLGITPDDRFCGCLLSVMTQTPKEEFYKLSDCIEKANPKLGSLLKYLVEEPEGDVNFRKEASELFDSIGAEVRKAICNCLIDLCVNLNMLEKACELLDLGLTLEIYTEIQSRSQTQWSLHLKSLSLGAALTALHVWINDLSKALESGEELPPLLGINTGHGKHKYSDKGLAGVFESHLKELGAPFYEAPEKAGWFLTTKIAVQSWLESRGSPEVVAA</sequence>
<proteinExistence type="predicted"/>
<organism evidence="1 2">
    <name type="scientific">Bauhinia variegata</name>
    <name type="common">Purple orchid tree</name>
    <name type="synonym">Phanera variegata</name>
    <dbReference type="NCBI Taxonomy" id="167791"/>
    <lineage>
        <taxon>Eukaryota</taxon>
        <taxon>Viridiplantae</taxon>
        <taxon>Streptophyta</taxon>
        <taxon>Embryophyta</taxon>
        <taxon>Tracheophyta</taxon>
        <taxon>Spermatophyta</taxon>
        <taxon>Magnoliopsida</taxon>
        <taxon>eudicotyledons</taxon>
        <taxon>Gunneridae</taxon>
        <taxon>Pentapetalae</taxon>
        <taxon>rosids</taxon>
        <taxon>fabids</taxon>
        <taxon>Fabales</taxon>
        <taxon>Fabaceae</taxon>
        <taxon>Cercidoideae</taxon>
        <taxon>Cercideae</taxon>
        <taxon>Bauhiniinae</taxon>
        <taxon>Bauhinia</taxon>
    </lineage>
</organism>
<accession>A0ACB9KFT1</accession>
<keyword evidence="2" id="KW-1185">Reference proteome</keyword>
<protein>
    <submittedName>
        <fullName evidence="1">Uncharacterized protein</fullName>
    </submittedName>
</protein>
<dbReference type="Proteomes" id="UP000828941">
    <property type="component" value="Chromosome 14"/>
</dbReference>
<reference evidence="1 2" key="1">
    <citation type="journal article" date="2022" name="DNA Res.">
        <title>Chromosomal-level genome assembly of the orchid tree Bauhinia variegata (Leguminosae; Cercidoideae) supports the allotetraploid origin hypothesis of Bauhinia.</title>
        <authorList>
            <person name="Zhong Y."/>
            <person name="Chen Y."/>
            <person name="Zheng D."/>
            <person name="Pang J."/>
            <person name="Liu Y."/>
            <person name="Luo S."/>
            <person name="Meng S."/>
            <person name="Qian L."/>
            <person name="Wei D."/>
            <person name="Dai S."/>
            <person name="Zhou R."/>
        </authorList>
    </citation>
    <scope>NUCLEOTIDE SEQUENCE [LARGE SCALE GENOMIC DNA]</scope>
    <source>
        <strain evidence="1">BV-YZ2020</strain>
    </source>
</reference>
<gene>
    <name evidence="1" type="ORF">L6164_036031</name>
</gene>
<evidence type="ECO:0000313" key="2">
    <source>
        <dbReference type="Proteomes" id="UP000828941"/>
    </source>
</evidence>
<evidence type="ECO:0000313" key="1">
    <source>
        <dbReference type="EMBL" id="KAI4296041.1"/>
    </source>
</evidence>
<dbReference type="EMBL" id="CM039439">
    <property type="protein sequence ID" value="KAI4296041.1"/>
    <property type="molecule type" value="Genomic_DNA"/>
</dbReference>
<name>A0ACB9KFT1_BAUVA</name>